<accession>X0TUI5</accession>
<reference evidence="1" key="1">
    <citation type="journal article" date="2014" name="Front. Microbiol.">
        <title>High frequency of phylogenetically diverse reductive dehalogenase-homologous genes in deep subseafloor sedimentary metagenomes.</title>
        <authorList>
            <person name="Kawai M."/>
            <person name="Futagami T."/>
            <person name="Toyoda A."/>
            <person name="Takaki Y."/>
            <person name="Nishi S."/>
            <person name="Hori S."/>
            <person name="Arai W."/>
            <person name="Tsubouchi T."/>
            <person name="Morono Y."/>
            <person name="Uchiyama I."/>
            <person name="Ito T."/>
            <person name="Fujiyama A."/>
            <person name="Inagaki F."/>
            <person name="Takami H."/>
        </authorList>
    </citation>
    <scope>NUCLEOTIDE SEQUENCE</scope>
    <source>
        <strain evidence="1">Expedition CK06-06</strain>
    </source>
</reference>
<sequence length="43" mass="5004">RLGKLTGKLKDIEHGEIDNLLFDFSLLNQAAEELRKKGIETWY</sequence>
<dbReference type="EMBL" id="BARS01012082">
    <property type="protein sequence ID" value="GAF96879.1"/>
    <property type="molecule type" value="Genomic_DNA"/>
</dbReference>
<feature type="non-terminal residue" evidence="1">
    <location>
        <position position="1"/>
    </location>
</feature>
<organism evidence="1">
    <name type="scientific">marine sediment metagenome</name>
    <dbReference type="NCBI Taxonomy" id="412755"/>
    <lineage>
        <taxon>unclassified sequences</taxon>
        <taxon>metagenomes</taxon>
        <taxon>ecological metagenomes</taxon>
    </lineage>
</organism>
<proteinExistence type="predicted"/>
<comment type="caution">
    <text evidence="1">The sequence shown here is derived from an EMBL/GenBank/DDBJ whole genome shotgun (WGS) entry which is preliminary data.</text>
</comment>
<protein>
    <submittedName>
        <fullName evidence="1">Uncharacterized protein</fullName>
    </submittedName>
</protein>
<evidence type="ECO:0000313" key="1">
    <source>
        <dbReference type="EMBL" id="GAF96879.1"/>
    </source>
</evidence>
<dbReference type="AlphaFoldDB" id="X0TUI5"/>
<name>X0TUI5_9ZZZZ</name>
<gene>
    <name evidence="1" type="ORF">S01H1_21704</name>
</gene>